<reference evidence="2" key="1">
    <citation type="journal article" date="2023" name="Science">
        <title>Genome structures resolve the early diversification of teleost fishes.</title>
        <authorList>
            <person name="Parey E."/>
            <person name="Louis A."/>
            <person name="Montfort J."/>
            <person name="Bouchez O."/>
            <person name="Roques C."/>
            <person name="Iampietro C."/>
            <person name="Lluch J."/>
            <person name="Castinel A."/>
            <person name="Donnadieu C."/>
            <person name="Desvignes T."/>
            <person name="Floi Bucao C."/>
            <person name="Jouanno E."/>
            <person name="Wen M."/>
            <person name="Mejri S."/>
            <person name="Dirks R."/>
            <person name="Jansen H."/>
            <person name="Henkel C."/>
            <person name="Chen W.J."/>
            <person name="Zahm M."/>
            <person name="Cabau C."/>
            <person name="Klopp C."/>
            <person name="Thompson A.W."/>
            <person name="Robinson-Rechavi M."/>
            <person name="Braasch I."/>
            <person name="Lecointre G."/>
            <person name="Bobe J."/>
            <person name="Postlethwait J.H."/>
            <person name="Berthelot C."/>
            <person name="Roest Crollius H."/>
            <person name="Guiguen Y."/>
        </authorList>
    </citation>
    <scope>NUCLEOTIDE SEQUENCE</scope>
    <source>
        <strain evidence="2">NC1722</strain>
    </source>
</reference>
<keyword evidence="3" id="KW-1185">Reference proteome</keyword>
<evidence type="ECO:0000313" key="2">
    <source>
        <dbReference type="EMBL" id="KAJ8413014.1"/>
    </source>
</evidence>
<comment type="caution">
    <text evidence="2">The sequence shown here is derived from an EMBL/GenBank/DDBJ whole genome shotgun (WGS) entry which is preliminary data.</text>
</comment>
<dbReference type="AlphaFoldDB" id="A0AAD7T241"/>
<evidence type="ECO:0000313" key="3">
    <source>
        <dbReference type="Proteomes" id="UP001221898"/>
    </source>
</evidence>
<organism evidence="2 3">
    <name type="scientific">Aldrovandia affinis</name>
    <dbReference type="NCBI Taxonomy" id="143900"/>
    <lineage>
        <taxon>Eukaryota</taxon>
        <taxon>Metazoa</taxon>
        <taxon>Chordata</taxon>
        <taxon>Craniata</taxon>
        <taxon>Vertebrata</taxon>
        <taxon>Euteleostomi</taxon>
        <taxon>Actinopterygii</taxon>
        <taxon>Neopterygii</taxon>
        <taxon>Teleostei</taxon>
        <taxon>Notacanthiformes</taxon>
        <taxon>Halosauridae</taxon>
        <taxon>Aldrovandia</taxon>
    </lineage>
</organism>
<name>A0AAD7T241_9TELE</name>
<feature type="region of interest" description="Disordered" evidence="1">
    <location>
        <begin position="1"/>
        <end position="28"/>
    </location>
</feature>
<accession>A0AAD7T241</accession>
<dbReference type="EMBL" id="JAINUG010000017">
    <property type="protein sequence ID" value="KAJ8413014.1"/>
    <property type="molecule type" value="Genomic_DNA"/>
</dbReference>
<evidence type="ECO:0000256" key="1">
    <source>
        <dbReference type="SAM" id="MobiDB-lite"/>
    </source>
</evidence>
<gene>
    <name evidence="2" type="ORF">AAFF_G00105960</name>
</gene>
<dbReference type="Proteomes" id="UP001221898">
    <property type="component" value="Unassembled WGS sequence"/>
</dbReference>
<proteinExistence type="predicted"/>
<feature type="compositionally biased region" description="Pro residues" evidence="1">
    <location>
        <begin position="1"/>
        <end position="16"/>
    </location>
</feature>
<protein>
    <submittedName>
        <fullName evidence="2">Uncharacterized protein</fullName>
    </submittedName>
</protein>
<sequence length="75" mass="7910">MDLRCPPPLAPPPPHSSSPSTVGVATLSNGRAEREIRRTCGSSAHMFLTGSITQARRAQTRLQEKRSGVGTIGVA</sequence>